<dbReference type="Gene3D" id="3.40.250.10">
    <property type="entry name" value="Rhodanese-like domain"/>
    <property type="match status" value="1"/>
</dbReference>
<dbReference type="OrthoDB" id="9800872at2"/>
<accession>A0A6N9Q6V9</accession>
<reference evidence="2 3" key="1">
    <citation type="submission" date="2019-01" db="EMBL/GenBank/DDBJ databases">
        <title>Chengkuizengella sp. nov., isolated from deep-sea sediment of East Pacific Ocean.</title>
        <authorList>
            <person name="Yang J."/>
            <person name="Lai Q."/>
            <person name="Shao Z."/>
        </authorList>
    </citation>
    <scope>NUCLEOTIDE SEQUENCE [LARGE SCALE GENOMIC DNA]</scope>
    <source>
        <strain evidence="2 3">YPA3-1-1</strain>
    </source>
</reference>
<proteinExistence type="predicted"/>
<dbReference type="RefSeq" id="WP_160647251.1">
    <property type="nucleotide sequence ID" value="NZ_SIJB01000032.1"/>
</dbReference>
<dbReference type="PANTHER" id="PTHR43031:SF17">
    <property type="entry name" value="SULFURTRANSFERASE YTWF-RELATED"/>
    <property type="match status" value="1"/>
</dbReference>
<dbReference type="PANTHER" id="PTHR43031">
    <property type="entry name" value="FAD-DEPENDENT OXIDOREDUCTASE"/>
    <property type="match status" value="1"/>
</dbReference>
<evidence type="ECO:0000313" key="2">
    <source>
        <dbReference type="EMBL" id="NBI30441.1"/>
    </source>
</evidence>
<dbReference type="AlphaFoldDB" id="A0A6N9Q6V9"/>
<dbReference type="EMBL" id="SIJB01000032">
    <property type="protein sequence ID" value="NBI30441.1"/>
    <property type="molecule type" value="Genomic_DNA"/>
</dbReference>
<dbReference type="SUPFAM" id="SSF52821">
    <property type="entry name" value="Rhodanese/Cell cycle control phosphatase"/>
    <property type="match status" value="1"/>
</dbReference>
<evidence type="ECO:0000313" key="3">
    <source>
        <dbReference type="Proteomes" id="UP000448943"/>
    </source>
</evidence>
<evidence type="ECO:0000259" key="1">
    <source>
        <dbReference type="PROSITE" id="PS50206"/>
    </source>
</evidence>
<dbReference type="InterPro" id="IPR050229">
    <property type="entry name" value="GlpE_sulfurtransferase"/>
</dbReference>
<dbReference type="InterPro" id="IPR001763">
    <property type="entry name" value="Rhodanese-like_dom"/>
</dbReference>
<organism evidence="2 3">
    <name type="scientific">Chengkuizengella marina</name>
    <dbReference type="NCBI Taxonomy" id="2507566"/>
    <lineage>
        <taxon>Bacteria</taxon>
        <taxon>Bacillati</taxon>
        <taxon>Bacillota</taxon>
        <taxon>Bacilli</taxon>
        <taxon>Bacillales</taxon>
        <taxon>Paenibacillaceae</taxon>
        <taxon>Chengkuizengella</taxon>
    </lineage>
</organism>
<dbReference type="Proteomes" id="UP000448943">
    <property type="component" value="Unassembled WGS sequence"/>
</dbReference>
<name>A0A6N9Q6V9_9BACL</name>
<feature type="domain" description="Rhodanese" evidence="1">
    <location>
        <begin position="21"/>
        <end position="102"/>
    </location>
</feature>
<dbReference type="Pfam" id="PF00581">
    <property type="entry name" value="Rhodanese"/>
    <property type="match status" value="1"/>
</dbReference>
<comment type="caution">
    <text evidence="2">The sequence shown here is derived from an EMBL/GenBank/DDBJ whole genome shotgun (WGS) entry which is preliminary data.</text>
</comment>
<dbReference type="SMART" id="SM00450">
    <property type="entry name" value="RHOD"/>
    <property type="match status" value="1"/>
</dbReference>
<sequence length="106" mass="12375">MSSYEISAEDFNQHLKNKTLDGIIIDVREKFEWEYYHLENSLLYPMNTIPEQLSEFPKDKTLYILCAHGIRSQHVCQYLIQNGFDHVKNVKGGISAVSMLQGFQYD</sequence>
<dbReference type="PROSITE" id="PS50206">
    <property type="entry name" value="RHODANESE_3"/>
    <property type="match status" value="1"/>
</dbReference>
<keyword evidence="3" id="KW-1185">Reference proteome</keyword>
<dbReference type="InterPro" id="IPR036873">
    <property type="entry name" value="Rhodanese-like_dom_sf"/>
</dbReference>
<gene>
    <name evidence="2" type="ORF">ERL59_15940</name>
</gene>
<protein>
    <submittedName>
        <fullName evidence="2">Rhodanese-like domain-containing protein</fullName>
    </submittedName>
</protein>